<reference evidence="7" key="1">
    <citation type="submission" date="2021-02" db="EMBL/GenBank/DDBJ databases">
        <authorList>
            <person name="Bekaert M."/>
        </authorList>
    </citation>
    <scope>NUCLEOTIDE SEQUENCE</scope>
    <source>
        <strain evidence="7">IoA-00</strain>
    </source>
</reference>
<dbReference type="InterPro" id="IPR016090">
    <property type="entry name" value="PLA2-like_dom"/>
</dbReference>
<evidence type="ECO:0000313" key="7">
    <source>
        <dbReference type="EMBL" id="CAF2984756.1"/>
    </source>
</evidence>
<organism evidence="7 8">
    <name type="scientific">Lepeophtheirus salmonis</name>
    <name type="common">Salmon louse</name>
    <name type="synonym">Caligus salmonis</name>
    <dbReference type="NCBI Taxonomy" id="72036"/>
    <lineage>
        <taxon>Eukaryota</taxon>
        <taxon>Metazoa</taxon>
        <taxon>Ecdysozoa</taxon>
        <taxon>Arthropoda</taxon>
        <taxon>Crustacea</taxon>
        <taxon>Multicrustacea</taxon>
        <taxon>Hexanauplia</taxon>
        <taxon>Copepoda</taxon>
        <taxon>Siphonostomatoida</taxon>
        <taxon>Caligidae</taxon>
        <taxon>Lepeophtheirus</taxon>
    </lineage>
</organism>
<dbReference type="SUPFAM" id="SSF48619">
    <property type="entry name" value="Phospholipase A2, PLA2"/>
    <property type="match status" value="1"/>
</dbReference>
<keyword evidence="7" id="KW-0378">Hydrolase</keyword>
<dbReference type="OrthoDB" id="10059604at2759"/>
<evidence type="ECO:0000256" key="3">
    <source>
        <dbReference type="ARBA" id="ARBA00022525"/>
    </source>
</evidence>
<name>A0A7R8D0J3_LEPSM</name>
<gene>
    <name evidence="7" type="ORF">LSAA_12044</name>
</gene>
<keyword evidence="3" id="KW-0964">Secreted</keyword>
<evidence type="ECO:0000256" key="2">
    <source>
        <dbReference type="ARBA" id="ARBA00004613"/>
    </source>
</evidence>
<comment type="cofactor">
    <cofactor evidence="1">
        <name>Ca(2+)</name>
        <dbReference type="ChEBI" id="CHEBI:29108"/>
    </cofactor>
</comment>
<dbReference type="AlphaFoldDB" id="A0A7R8D0J3"/>
<dbReference type="InterPro" id="IPR036444">
    <property type="entry name" value="PLipase_A2_dom_sf"/>
</dbReference>
<evidence type="ECO:0000256" key="4">
    <source>
        <dbReference type="ARBA" id="ARBA00022963"/>
    </source>
</evidence>
<dbReference type="GO" id="GO:0005576">
    <property type="term" value="C:extracellular region"/>
    <property type="evidence" value="ECO:0007669"/>
    <property type="project" value="UniProtKB-SubCell"/>
</dbReference>
<sequence length="295" mass="34050">MPSDGRLFPIILFFFSIKLVELSTNDLNNLILYFEKTVAYVAFKGNIITNCELFNVHNKDVDGKNKLLKKLEVSKGAHSIQINLKEILIVLEYCQEFDESKRNWCGFGNIAKEFEDLGEIENVDACCRTHDHCPISVSAYQLNYGIFNFHPYTLSHCDCDSMFYRCLNNAEKKNDSVATVAIKNIKKIYFNIAAVKCISTLYPKICIEILTKNGTRLKNKNPKVLMKEKSYFDLLFYVEEKVSRDQPCVKWTIDYTAVPDARPTEHGIHSLYYPMMNDSQVPHYLTSKILKPTYT</sequence>
<dbReference type="Gene3D" id="1.20.90.10">
    <property type="entry name" value="Phospholipase A2 domain"/>
    <property type="match status" value="1"/>
</dbReference>
<protein>
    <submittedName>
        <fullName evidence="7">PLA2G</fullName>
        <ecNumber evidence="7">3.1.1.4</ecNumber>
    </submittedName>
</protein>
<proteinExistence type="predicted"/>
<dbReference type="PANTHER" id="PTHR12253">
    <property type="entry name" value="RH14732P"/>
    <property type="match status" value="1"/>
</dbReference>
<dbReference type="PROSITE" id="PS00118">
    <property type="entry name" value="PA2_HIS"/>
    <property type="match status" value="1"/>
</dbReference>
<evidence type="ECO:0000313" key="8">
    <source>
        <dbReference type="Proteomes" id="UP000675881"/>
    </source>
</evidence>
<keyword evidence="4" id="KW-0442">Lipid degradation</keyword>
<evidence type="ECO:0000256" key="1">
    <source>
        <dbReference type="ARBA" id="ARBA00001913"/>
    </source>
</evidence>
<dbReference type="EC" id="3.1.1.4" evidence="7"/>
<accession>A0A7R8D0J3</accession>
<dbReference type="InterPro" id="IPR033113">
    <property type="entry name" value="PLA2_histidine"/>
</dbReference>
<keyword evidence="8" id="KW-1185">Reference proteome</keyword>
<evidence type="ECO:0000256" key="5">
    <source>
        <dbReference type="ARBA" id="ARBA00023098"/>
    </source>
</evidence>
<dbReference type="Pfam" id="PF05826">
    <property type="entry name" value="Phospholip_A2_2"/>
    <property type="match status" value="1"/>
</dbReference>
<comment type="subcellular location">
    <subcellularLocation>
        <location evidence="2">Secreted</location>
    </subcellularLocation>
</comment>
<dbReference type="Proteomes" id="UP000675881">
    <property type="component" value="Chromosome 6"/>
</dbReference>
<dbReference type="EMBL" id="HG994585">
    <property type="protein sequence ID" value="CAF2984756.1"/>
    <property type="molecule type" value="Genomic_DNA"/>
</dbReference>
<dbReference type="GO" id="GO:0050482">
    <property type="term" value="P:arachidonate secretion"/>
    <property type="evidence" value="ECO:0007669"/>
    <property type="project" value="InterPro"/>
</dbReference>
<feature type="domain" description="Phospholipase A2-like central" evidence="6">
    <location>
        <begin position="103"/>
        <end position="199"/>
    </location>
</feature>
<evidence type="ECO:0000259" key="6">
    <source>
        <dbReference type="Pfam" id="PF05826"/>
    </source>
</evidence>
<dbReference type="GO" id="GO:0004623">
    <property type="term" value="F:phospholipase A2 activity"/>
    <property type="evidence" value="ECO:0007669"/>
    <property type="project" value="UniProtKB-EC"/>
</dbReference>
<dbReference type="GO" id="GO:0006644">
    <property type="term" value="P:phospholipid metabolic process"/>
    <property type="evidence" value="ECO:0007669"/>
    <property type="project" value="InterPro"/>
</dbReference>
<dbReference type="GO" id="GO:0016042">
    <property type="term" value="P:lipid catabolic process"/>
    <property type="evidence" value="ECO:0007669"/>
    <property type="project" value="UniProtKB-KW"/>
</dbReference>
<keyword evidence="5" id="KW-0443">Lipid metabolism</keyword>